<evidence type="ECO:0000313" key="1">
    <source>
        <dbReference type="EMBL" id="GIY45960.1"/>
    </source>
</evidence>
<organism evidence="1 3">
    <name type="scientific">Caerostris extrusa</name>
    <name type="common">Bark spider</name>
    <name type="synonym">Caerostris bankana</name>
    <dbReference type="NCBI Taxonomy" id="172846"/>
    <lineage>
        <taxon>Eukaryota</taxon>
        <taxon>Metazoa</taxon>
        <taxon>Ecdysozoa</taxon>
        <taxon>Arthropoda</taxon>
        <taxon>Chelicerata</taxon>
        <taxon>Arachnida</taxon>
        <taxon>Araneae</taxon>
        <taxon>Araneomorphae</taxon>
        <taxon>Entelegynae</taxon>
        <taxon>Araneoidea</taxon>
        <taxon>Araneidae</taxon>
        <taxon>Caerostris</taxon>
    </lineage>
</organism>
<evidence type="ECO:0000313" key="2">
    <source>
        <dbReference type="EMBL" id="GIY86271.1"/>
    </source>
</evidence>
<name>A0AAV4THY9_CAEEX</name>
<proteinExistence type="predicted"/>
<protein>
    <submittedName>
        <fullName evidence="1">Uncharacterized protein</fullName>
    </submittedName>
</protein>
<dbReference type="EMBL" id="BPLR01016771">
    <property type="protein sequence ID" value="GIY86271.1"/>
    <property type="molecule type" value="Genomic_DNA"/>
</dbReference>
<reference evidence="1 3" key="1">
    <citation type="submission" date="2021-06" db="EMBL/GenBank/DDBJ databases">
        <title>Caerostris extrusa draft genome.</title>
        <authorList>
            <person name="Kono N."/>
            <person name="Arakawa K."/>
        </authorList>
    </citation>
    <scope>NUCLEOTIDE SEQUENCE [LARGE SCALE GENOMIC DNA]</scope>
</reference>
<accession>A0AAV4THY9</accession>
<sequence>MLFLPMAEFSDFSLMSESTLKKSLGRRGPSS</sequence>
<evidence type="ECO:0000313" key="3">
    <source>
        <dbReference type="Proteomes" id="UP001054945"/>
    </source>
</evidence>
<dbReference type="Proteomes" id="UP001054945">
    <property type="component" value="Unassembled WGS sequence"/>
</dbReference>
<gene>
    <name evidence="2" type="ORF">CEXT_179531</name>
    <name evidence="1" type="ORF">CEXT_218691</name>
</gene>
<keyword evidence="3" id="KW-1185">Reference proteome</keyword>
<feature type="non-terminal residue" evidence="1">
    <location>
        <position position="31"/>
    </location>
</feature>
<comment type="caution">
    <text evidence="1">The sequence shown here is derived from an EMBL/GenBank/DDBJ whole genome shotgun (WGS) entry which is preliminary data.</text>
</comment>
<dbReference type="AlphaFoldDB" id="A0AAV4THY9"/>
<dbReference type="EMBL" id="BPLR01011349">
    <property type="protein sequence ID" value="GIY45960.1"/>
    <property type="molecule type" value="Genomic_DNA"/>
</dbReference>